<evidence type="ECO:0000313" key="2">
    <source>
        <dbReference type="EMBL" id="CAB1439573.1"/>
    </source>
</evidence>
<keyword evidence="3" id="KW-1185">Reference proteome</keyword>
<dbReference type="EMBL" id="CADEAL010002302">
    <property type="protein sequence ID" value="CAB1439573.1"/>
    <property type="molecule type" value="Genomic_DNA"/>
</dbReference>
<feature type="compositionally biased region" description="Basic and acidic residues" evidence="1">
    <location>
        <begin position="54"/>
        <end position="71"/>
    </location>
</feature>
<gene>
    <name evidence="2" type="ORF">PLEPLA_LOCUS27355</name>
</gene>
<organism evidence="2 3">
    <name type="scientific">Pleuronectes platessa</name>
    <name type="common">European plaice</name>
    <dbReference type="NCBI Taxonomy" id="8262"/>
    <lineage>
        <taxon>Eukaryota</taxon>
        <taxon>Metazoa</taxon>
        <taxon>Chordata</taxon>
        <taxon>Craniata</taxon>
        <taxon>Vertebrata</taxon>
        <taxon>Euteleostomi</taxon>
        <taxon>Actinopterygii</taxon>
        <taxon>Neopterygii</taxon>
        <taxon>Teleostei</taxon>
        <taxon>Neoteleostei</taxon>
        <taxon>Acanthomorphata</taxon>
        <taxon>Carangaria</taxon>
        <taxon>Pleuronectiformes</taxon>
        <taxon>Pleuronectoidei</taxon>
        <taxon>Pleuronectidae</taxon>
        <taxon>Pleuronectes</taxon>
    </lineage>
</organism>
<proteinExistence type="predicted"/>
<accession>A0A9N7UUI0</accession>
<evidence type="ECO:0000313" key="3">
    <source>
        <dbReference type="Proteomes" id="UP001153269"/>
    </source>
</evidence>
<feature type="region of interest" description="Disordered" evidence="1">
    <location>
        <begin position="25"/>
        <end position="77"/>
    </location>
</feature>
<evidence type="ECO:0000256" key="1">
    <source>
        <dbReference type="SAM" id="MobiDB-lite"/>
    </source>
</evidence>
<comment type="caution">
    <text evidence="2">The sequence shown here is derived from an EMBL/GenBank/DDBJ whole genome shotgun (WGS) entry which is preliminary data.</text>
</comment>
<protein>
    <submittedName>
        <fullName evidence="2">Uncharacterized protein</fullName>
    </submittedName>
</protein>
<name>A0A9N7UUI0_PLEPL</name>
<sequence length="103" mass="10821">MKLFFIFIGELQGSPHPPLMGLQAPLRQWPRHEDETRPPDVAATHLSGSVVRADGPDGHAEGDPPRQDGGRKGGGRAAVAAAALVVGRVEVGKRFGKHGGNSN</sequence>
<dbReference type="Proteomes" id="UP001153269">
    <property type="component" value="Unassembled WGS sequence"/>
</dbReference>
<dbReference type="AlphaFoldDB" id="A0A9N7UUI0"/>
<reference evidence="2" key="1">
    <citation type="submission" date="2020-03" db="EMBL/GenBank/DDBJ databases">
        <authorList>
            <person name="Weist P."/>
        </authorList>
    </citation>
    <scope>NUCLEOTIDE SEQUENCE</scope>
</reference>